<dbReference type="InterPro" id="IPR001128">
    <property type="entry name" value="Cyt_P450"/>
</dbReference>
<proteinExistence type="inferred from homology"/>
<evidence type="ECO:0000256" key="2">
    <source>
        <dbReference type="ARBA" id="ARBA00022617"/>
    </source>
</evidence>
<evidence type="ECO:0000313" key="10">
    <source>
        <dbReference type="Proteomes" id="UP000785679"/>
    </source>
</evidence>
<reference evidence="9" key="1">
    <citation type="submission" date="2019-06" db="EMBL/GenBank/DDBJ databases">
        <authorList>
            <person name="Zheng W."/>
        </authorList>
    </citation>
    <scope>NUCLEOTIDE SEQUENCE</scope>
    <source>
        <strain evidence="9">QDHG01</strain>
    </source>
</reference>
<keyword evidence="2 7" id="KW-0349">Heme</keyword>
<evidence type="ECO:0000256" key="5">
    <source>
        <dbReference type="ARBA" id="ARBA00023004"/>
    </source>
</evidence>
<dbReference type="InterPro" id="IPR036396">
    <property type="entry name" value="Cyt_P450_sf"/>
</dbReference>
<keyword evidence="8" id="KW-1133">Transmembrane helix</keyword>
<dbReference type="EMBL" id="RRYP01007837">
    <property type="protein sequence ID" value="TNV80196.1"/>
    <property type="molecule type" value="Genomic_DNA"/>
</dbReference>
<dbReference type="GO" id="GO:0005506">
    <property type="term" value="F:iron ion binding"/>
    <property type="evidence" value="ECO:0007669"/>
    <property type="project" value="InterPro"/>
</dbReference>
<dbReference type="GO" id="GO:0016705">
    <property type="term" value="F:oxidoreductase activity, acting on paired donors, with incorporation or reduction of molecular oxygen"/>
    <property type="evidence" value="ECO:0007669"/>
    <property type="project" value="InterPro"/>
</dbReference>
<dbReference type="GO" id="GO:0004497">
    <property type="term" value="F:monooxygenase activity"/>
    <property type="evidence" value="ECO:0007669"/>
    <property type="project" value="UniProtKB-KW"/>
</dbReference>
<keyword evidence="3 7" id="KW-0479">Metal-binding</keyword>
<dbReference type="SUPFAM" id="SSF48264">
    <property type="entry name" value="Cytochrome P450"/>
    <property type="match status" value="1"/>
</dbReference>
<feature type="binding site" description="axial binding residue" evidence="7">
    <location>
        <position position="487"/>
    </location>
    <ligand>
        <name>heme</name>
        <dbReference type="ChEBI" id="CHEBI:30413"/>
    </ligand>
    <ligandPart>
        <name>Fe</name>
        <dbReference type="ChEBI" id="CHEBI:18248"/>
    </ligandPart>
</feature>
<evidence type="ECO:0000256" key="1">
    <source>
        <dbReference type="ARBA" id="ARBA00010617"/>
    </source>
</evidence>
<keyword evidence="8" id="KW-0472">Membrane</keyword>
<evidence type="ECO:0000313" key="9">
    <source>
        <dbReference type="EMBL" id="TNV80196.1"/>
    </source>
</evidence>
<evidence type="ECO:0000256" key="3">
    <source>
        <dbReference type="ARBA" id="ARBA00022723"/>
    </source>
</evidence>
<dbReference type="AlphaFoldDB" id="A0A8J8T3I6"/>
<dbReference type="Pfam" id="PF00067">
    <property type="entry name" value="p450"/>
    <property type="match status" value="1"/>
</dbReference>
<keyword evidence="4" id="KW-0560">Oxidoreductase</keyword>
<protein>
    <recommendedName>
        <fullName evidence="11">Cytochrome P450</fullName>
    </recommendedName>
</protein>
<dbReference type="InterPro" id="IPR050196">
    <property type="entry name" value="Cytochrome_P450_Monoox"/>
</dbReference>
<evidence type="ECO:0008006" key="11">
    <source>
        <dbReference type="Google" id="ProtNLM"/>
    </source>
</evidence>
<dbReference type="PANTHER" id="PTHR24291">
    <property type="entry name" value="CYTOCHROME P450 FAMILY 4"/>
    <property type="match status" value="1"/>
</dbReference>
<keyword evidence="8" id="KW-0812">Transmembrane</keyword>
<keyword evidence="6" id="KW-0503">Monooxygenase</keyword>
<dbReference type="OrthoDB" id="294883at2759"/>
<dbReference type="PANTHER" id="PTHR24291:SF50">
    <property type="entry name" value="BIFUNCTIONAL ALBAFLAVENONE MONOOXYGENASE_TERPENE SYNTHASE"/>
    <property type="match status" value="1"/>
</dbReference>
<comment type="cofactor">
    <cofactor evidence="7">
        <name>heme</name>
        <dbReference type="ChEBI" id="CHEBI:30413"/>
    </cofactor>
</comment>
<gene>
    <name evidence="9" type="ORF">FGO68_gene6044</name>
</gene>
<keyword evidence="10" id="KW-1185">Reference proteome</keyword>
<dbReference type="Gene3D" id="1.10.630.10">
    <property type="entry name" value="Cytochrome P450"/>
    <property type="match status" value="1"/>
</dbReference>
<name>A0A8J8T3I6_HALGN</name>
<sequence>MWDYVLLGLKTLGVLVLLEVILIRFIPFCLGYRHYSKQGLPFFQGVLPFVGNYLRLVRLMQEVPRQEFVPFGPMIKQDFGSAHPPEVIVSMMQQQPVLVLNSAKSLTELYVTKNRFFEKDPIGAIQFGSLFGQSIVLAPSDEVWAKKRKVLGSAFYKEKLFKMVGVIREIVREKIVEIEKEYVEKRYEMDVVSEMGDLHMRIILMTAFGLTDLHQVKLPYIEGGVTKQMKVADILRQLTSYMIFRAGRYMFAVIPYMMFFYYSKEDREYMANIRTVRNFCLSIIERRRKNLAASPNEDKCGDILTIMLQQPSVFATNDSMIDEIITFFLAGSFTLKTTNSNLLMYLDCNPKVYSTLMGELRETVFCEALKNGGSRIEDPIASLSIESVEGLRYFSQCFYETLRLEPPTVASGGIFTEDQEVCGVKIRKHDFFVINMQQMHHDRTEWQRPSDFIPERFDSLNPLSLRPDGAKRHPLAFNPFIGGKRICLGKTFAEIVAKFVVPALLGRFKFEHVDTDIPKGIKPKIIQNLNQVCDPIVPMQVSIVDWSKKI</sequence>
<dbReference type="CDD" id="cd00302">
    <property type="entry name" value="cytochrome_P450"/>
    <property type="match status" value="1"/>
</dbReference>
<feature type="transmembrane region" description="Helical" evidence="8">
    <location>
        <begin position="12"/>
        <end position="32"/>
    </location>
</feature>
<evidence type="ECO:0000256" key="4">
    <source>
        <dbReference type="ARBA" id="ARBA00023002"/>
    </source>
</evidence>
<comment type="caution">
    <text evidence="9">The sequence shown here is derived from an EMBL/GenBank/DDBJ whole genome shotgun (WGS) entry which is preliminary data.</text>
</comment>
<dbReference type="PRINTS" id="PR00465">
    <property type="entry name" value="EP450IV"/>
</dbReference>
<evidence type="ECO:0000256" key="8">
    <source>
        <dbReference type="SAM" id="Phobius"/>
    </source>
</evidence>
<dbReference type="GO" id="GO:0020037">
    <property type="term" value="F:heme binding"/>
    <property type="evidence" value="ECO:0007669"/>
    <property type="project" value="InterPro"/>
</dbReference>
<dbReference type="Proteomes" id="UP000785679">
    <property type="component" value="Unassembled WGS sequence"/>
</dbReference>
<evidence type="ECO:0000256" key="6">
    <source>
        <dbReference type="ARBA" id="ARBA00023033"/>
    </source>
</evidence>
<comment type="similarity">
    <text evidence="1">Belongs to the cytochrome P450 family.</text>
</comment>
<dbReference type="InterPro" id="IPR002403">
    <property type="entry name" value="Cyt_P450_E_grp-IV"/>
</dbReference>
<evidence type="ECO:0000256" key="7">
    <source>
        <dbReference type="PIRSR" id="PIRSR602403-1"/>
    </source>
</evidence>
<accession>A0A8J8T3I6</accession>
<organism evidence="9 10">
    <name type="scientific">Halteria grandinella</name>
    <dbReference type="NCBI Taxonomy" id="5974"/>
    <lineage>
        <taxon>Eukaryota</taxon>
        <taxon>Sar</taxon>
        <taxon>Alveolata</taxon>
        <taxon>Ciliophora</taxon>
        <taxon>Intramacronucleata</taxon>
        <taxon>Spirotrichea</taxon>
        <taxon>Stichotrichia</taxon>
        <taxon>Sporadotrichida</taxon>
        <taxon>Halteriidae</taxon>
        <taxon>Halteria</taxon>
    </lineage>
</organism>
<keyword evidence="5 7" id="KW-0408">Iron</keyword>